<keyword evidence="2" id="KW-1185">Reference proteome</keyword>
<dbReference type="Proteomes" id="UP000076722">
    <property type="component" value="Unassembled WGS sequence"/>
</dbReference>
<protein>
    <submittedName>
        <fullName evidence="1">Uncharacterized protein</fullName>
    </submittedName>
</protein>
<sequence length="63" mass="7011">MPHVATEKESKRTWIIFVAVGRLSQLTTVNSKEGGISINGIYANNATTIETQPFHFEDCVPDF</sequence>
<evidence type="ECO:0000313" key="2">
    <source>
        <dbReference type="Proteomes" id="UP000076722"/>
    </source>
</evidence>
<evidence type="ECO:0000313" key="1">
    <source>
        <dbReference type="EMBL" id="KZS88930.1"/>
    </source>
</evidence>
<proteinExistence type="predicted"/>
<reference evidence="1 2" key="1">
    <citation type="journal article" date="2016" name="Mol. Biol. Evol.">
        <title>Comparative Genomics of Early-Diverging Mushroom-Forming Fungi Provides Insights into the Origins of Lignocellulose Decay Capabilities.</title>
        <authorList>
            <person name="Nagy L.G."/>
            <person name="Riley R."/>
            <person name="Tritt A."/>
            <person name="Adam C."/>
            <person name="Daum C."/>
            <person name="Floudas D."/>
            <person name="Sun H."/>
            <person name="Yadav J.S."/>
            <person name="Pangilinan J."/>
            <person name="Larsson K.H."/>
            <person name="Matsuura K."/>
            <person name="Barry K."/>
            <person name="Labutti K."/>
            <person name="Kuo R."/>
            <person name="Ohm R.A."/>
            <person name="Bhattacharya S.S."/>
            <person name="Shirouzu T."/>
            <person name="Yoshinaga Y."/>
            <person name="Martin F.M."/>
            <person name="Grigoriev I.V."/>
            <person name="Hibbett D.S."/>
        </authorList>
    </citation>
    <scope>NUCLEOTIDE SEQUENCE [LARGE SCALE GENOMIC DNA]</scope>
    <source>
        <strain evidence="1 2">HHB9708</strain>
    </source>
</reference>
<accession>A0A164PPX9</accession>
<gene>
    <name evidence="1" type="ORF">SISNIDRAFT_240968</name>
</gene>
<name>A0A164PPX9_9AGAM</name>
<dbReference type="EMBL" id="KV419432">
    <property type="protein sequence ID" value="KZS88930.1"/>
    <property type="molecule type" value="Genomic_DNA"/>
</dbReference>
<organism evidence="1 2">
    <name type="scientific">Sistotremastrum niveocremeum HHB9708</name>
    <dbReference type="NCBI Taxonomy" id="1314777"/>
    <lineage>
        <taxon>Eukaryota</taxon>
        <taxon>Fungi</taxon>
        <taxon>Dikarya</taxon>
        <taxon>Basidiomycota</taxon>
        <taxon>Agaricomycotina</taxon>
        <taxon>Agaricomycetes</taxon>
        <taxon>Sistotremastrales</taxon>
        <taxon>Sistotremastraceae</taxon>
        <taxon>Sertulicium</taxon>
        <taxon>Sertulicium niveocremeum</taxon>
    </lineage>
</organism>
<dbReference type="AlphaFoldDB" id="A0A164PPX9"/>